<accession>A0A150Q2U0</accession>
<protein>
    <submittedName>
        <fullName evidence="1">Uncharacterized protein</fullName>
    </submittedName>
</protein>
<dbReference type="RefSeq" id="WP_061612693.1">
    <property type="nucleotide sequence ID" value="NZ_JEMA01001106.1"/>
</dbReference>
<dbReference type="Proteomes" id="UP000075260">
    <property type="component" value="Unassembled WGS sequence"/>
</dbReference>
<evidence type="ECO:0000313" key="1">
    <source>
        <dbReference type="EMBL" id="KYF62331.1"/>
    </source>
</evidence>
<name>A0A150Q2U0_SORCE</name>
<dbReference type="EMBL" id="JEMA01001106">
    <property type="protein sequence ID" value="KYF62331.1"/>
    <property type="molecule type" value="Genomic_DNA"/>
</dbReference>
<gene>
    <name evidence="1" type="ORF">BE15_03740</name>
</gene>
<proteinExistence type="predicted"/>
<dbReference type="AlphaFoldDB" id="A0A150Q2U0"/>
<evidence type="ECO:0000313" key="2">
    <source>
        <dbReference type="Proteomes" id="UP000075260"/>
    </source>
</evidence>
<comment type="caution">
    <text evidence="1">The sequence shown here is derived from an EMBL/GenBank/DDBJ whole genome shotgun (WGS) entry which is preliminary data.</text>
</comment>
<reference evidence="1 2" key="1">
    <citation type="submission" date="2014-02" db="EMBL/GenBank/DDBJ databases">
        <title>The small core and large imbalanced accessory genome model reveals a collaborative survival strategy of Sorangium cellulosum strains in nature.</title>
        <authorList>
            <person name="Han K."/>
            <person name="Peng R."/>
            <person name="Blom J."/>
            <person name="Li Y.-Z."/>
        </authorList>
    </citation>
    <scope>NUCLEOTIDE SEQUENCE [LARGE SCALE GENOMIC DNA]</scope>
    <source>
        <strain evidence="1 2">So0008-312</strain>
    </source>
</reference>
<organism evidence="1 2">
    <name type="scientific">Sorangium cellulosum</name>
    <name type="common">Polyangium cellulosum</name>
    <dbReference type="NCBI Taxonomy" id="56"/>
    <lineage>
        <taxon>Bacteria</taxon>
        <taxon>Pseudomonadati</taxon>
        <taxon>Myxococcota</taxon>
        <taxon>Polyangia</taxon>
        <taxon>Polyangiales</taxon>
        <taxon>Polyangiaceae</taxon>
        <taxon>Sorangium</taxon>
    </lineage>
</organism>
<sequence>MVEQGEHGITIHVSIERTRRAAAAAPTSSTCTVRSRPRTSALDLAAHRQGDGEAGGLELRTASRLLLLARALPA</sequence>